<keyword evidence="2 5" id="KW-0328">Glycosyltransferase</keyword>
<evidence type="ECO:0000256" key="3">
    <source>
        <dbReference type="ARBA" id="ARBA00022679"/>
    </source>
</evidence>
<sequence>MNMEPTRRRVGVVTVLYQSDDVLEDFFASLKAQEGVDMTLYVIDNSAKDSGSVLARKLAAEAGIDARVLFNNANVGVARGNNQGIAMALEDDCEYVLLANNDVEFRDPHTIARLIEPIRDGAALATFPKITYHGTNRIWCAGGRFWPLKAITTHVGDGDEDHGQFDHTCFSEYAPTCFMALHASVFARVGMMDERYFVYYDDADFVWRMNHCSIHLLYVPASHVAHKVSFSTGGDETPFSLFYCTRNRLYFSRKNLRFPSSVVAQAYSVLAMLVKCPRFTPAGRRSVLRGIGEGMRLQQVADGMPANARRAL</sequence>
<protein>
    <submittedName>
        <fullName evidence="5">Glycosyltransferase family 2 protein</fullName>
        <ecNumber evidence="5">2.4.-.-</ecNumber>
    </submittedName>
</protein>
<dbReference type="InterPro" id="IPR029044">
    <property type="entry name" value="Nucleotide-diphossugar_trans"/>
</dbReference>
<proteinExistence type="inferred from homology"/>
<gene>
    <name evidence="5" type="ORF">U0042_02660</name>
</gene>
<dbReference type="PANTHER" id="PTHR43179">
    <property type="entry name" value="RHAMNOSYLTRANSFERASE WBBL"/>
    <property type="match status" value="1"/>
</dbReference>
<evidence type="ECO:0000313" key="6">
    <source>
        <dbReference type="Proteomes" id="UP001325479"/>
    </source>
</evidence>
<keyword evidence="3 5" id="KW-0808">Transferase</keyword>
<dbReference type="SUPFAM" id="SSF53448">
    <property type="entry name" value="Nucleotide-diphospho-sugar transferases"/>
    <property type="match status" value="1"/>
</dbReference>
<name>A0ABZ0WMQ6_9BURK</name>
<dbReference type="RefSeq" id="WP_114809737.1">
    <property type="nucleotide sequence ID" value="NZ_CP139965.1"/>
</dbReference>
<organism evidence="5 6">
    <name type="scientific">Paraburkholderia kururiensis</name>
    <dbReference type="NCBI Taxonomy" id="984307"/>
    <lineage>
        <taxon>Bacteria</taxon>
        <taxon>Pseudomonadati</taxon>
        <taxon>Pseudomonadota</taxon>
        <taxon>Betaproteobacteria</taxon>
        <taxon>Burkholderiales</taxon>
        <taxon>Burkholderiaceae</taxon>
        <taxon>Paraburkholderia</taxon>
    </lineage>
</organism>
<dbReference type="Proteomes" id="UP001325479">
    <property type="component" value="Chromosome"/>
</dbReference>
<evidence type="ECO:0000259" key="4">
    <source>
        <dbReference type="Pfam" id="PF00535"/>
    </source>
</evidence>
<evidence type="ECO:0000313" key="5">
    <source>
        <dbReference type="EMBL" id="WQD78626.1"/>
    </source>
</evidence>
<dbReference type="Pfam" id="PF00535">
    <property type="entry name" value="Glycos_transf_2"/>
    <property type="match status" value="1"/>
</dbReference>
<comment type="similarity">
    <text evidence="1">Belongs to the glycosyltransferase 2 family.</text>
</comment>
<reference evidence="5 6" key="1">
    <citation type="submission" date="2023-12" db="EMBL/GenBank/DDBJ databases">
        <title>Genome sequencing and assembly of bacterial species from a model synthetic community.</title>
        <authorList>
            <person name="Hogle S.L."/>
        </authorList>
    </citation>
    <scope>NUCLEOTIDE SEQUENCE [LARGE SCALE GENOMIC DNA]</scope>
    <source>
        <strain evidence="5 6">HAMBI 2494</strain>
    </source>
</reference>
<dbReference type="InterPro" id="IPR001173">
    <property type="entry name" value="Glyco_trans_2-like"/>
</dbReference>
<dbReference type="EMBL" id="CP139965">
    <property type="protein sequence ID" value="WQD78626.1"/>
    <property type="molecule type" value="Genomic_DNA"/>
</dbReference>
<dbReference type="Gene3D" id="3.90.550.10">
    <property type="entry name" value="Spore Coat Polysaccharide Biosynthesis Protein SpsA, Chain A"/>
    <property type="match status" value="1"/>
</dbReference>
<dbReference type="PANTHER" id="PTHR43179:SF12">
    <property type="entry name" value="GALACTOFURANOSYLTRANSFERASE GLFT2"/>
    <property type="match status" value="1"/>
</dbReference>
<evidence type="ECO:0000256" key="2">
    <source>
        <dbReference type="ARBA" id="ARBA00022676"/>
    </source>
</evidence>
<accession>A0ABZ0WMQ6</accession>
<dbReference type="GO" id="GO:0016757">
    <property type="term" value="F:glycosyltransferase activity"/>
    <property type="evidence" value="ECO:0007669"/>
    <property type="project" value="UniProtKB-KW"/>
</dbReference>
<feature type="domain" description="Glycosyltransferase 2-like" evidence="4">
    <location>
        <begin position="12"/>
        <end position="138"/>
    </location>
</feature>
<dbReference type="EC" id="2.4.-.-" evidence="5"/>
<evidence type="ECO:0000256" key="1">
    <source>
        <dbReference type="ARBA" id="ARBA00006739"/>
    </source>
</evidence>
<keyword evidence="6" id="KW-1185">Reference proteome</keyword>